<feature type="region of interest" description="Disordered" evidence="2">
    <location>
        <begin position="1"/>
        <end position="39"/>
    </location>
</feature>
<dbReference type="EMBL" id="CP056066">
    <property type="protein sequence ID" value="UKJ88716.2"/>
    <property type="molecule type" value="Genomic_DNA"/>
</dbReference>
<evidence type="ECO:0000313" key="3">
    <source>
        <dbReference type="EMBL" id="UKJ88716.2"/>
    </source>
</evidence>
<keyword evidence="1" id="KW-0175">Coiled coil</keyword>
<gene>
    <name evidence="3" type="ORF">MACJ_001960</name>
</gene>
<sequence length="189" mass="21678">MDLNNDLLGIKSPEPEKGPEDATAQPPLSHVSSTVSIDISRSNSYVSNEVKVNTEVLPNSSKPESGLNPYEVWVKNNNERLEKLKVKEAQDVENRIKAAALELENWHNDRKKQIEEKLKKLHDEEESNRPSDKNVFDWVKTCKYLQTSEFFIKDQSGGQNQKLIELIVKKRKMLEKDNAPKEQPLTNLI</sequence>
<feature type="coiled-coil region" evidence="1">
    <location>
        <begin position="89"/>
        <end position="116"/>
    </location>
</feature>
<evidence type="ECO:0008006" key="5">
    <source>
        <dbReference type="Google" id="ProtNLM"/>
    </source>
</evidence>
<protein>
    <recommendedName>
        <fullName evidence="5">Clathrin light chain</fullName>
    </recommendedName>
</protein>
<feature type="compositionally biased region" description="Polar residues" evidence="2">
    <location>
        <begin position="30"/>
        <end position="39"/>
    </location>
</feature>
<name>A0A976M5C2_THEOR</name>
<evidence type="ECO:0000256" key="2">
    <source>
        <dbReference type="SAM" id="MobiDB-lite"/>
    </source>
</evidence>
<dbReference type="OrthoDB" id="10390974at2759"/>
<evidence type="ECO:0000256" key="1">
    <source>
        <dbReference type="SAM" id="Coils"/>
    </source>
</evidence>
<reference evidence="3" key="1">
    <citation type="submission" date="2022-07" db="EMBL/GenBank/DDBJ databases">
        <title>Evaluation of T. orientalis genome assembly methods using nanopore sequencing and analysis of variation between genomes.</title>
        <authorList>
            <person name="Yam J."/>
            <person name="Micallef M.L."/>
            <person name="Liu M."/>
            <person name="Djordjevic S.P."/>
            <person name="Bogema D.R."/>
            <person name="Jenkins C."/>
        </authorList>
    </citation>
    <scope>NUCLEOTIDE SEQUENCE</scope>
    <source>
        <strain evidence="3">Fish Creek</strain>
    </source>
</reference>
<proteinExistence type="predicted"/>
<dbReference type="Proteomes" id="UP000244803">
    <property type="component" value="Chromosome 3"/>
</dbReference>
<dbReference type="AlphaFoldDB" id="A0A976M5C2"/>
<evidence type="ECO:0000313" key="4">
    <source>
        <dbReference type="Proteomes" id="UP000244803"/>
    </source>
</evidence>
<accession>A0A976M5C2</accession>
<organism evidence="3 4">
    <name type="scientific">Theileria orientalis</name>
    <dbReference type="NCBI Taxonomy" id="68886"/>
    <lineage>
        <taxon>Eukaryota</taxon>
        <taxon>Sar</taxon>
        <taxon>Alveolata</taxon>
        <taxon>Apicomplexa</taxon>
        <taxon>Aconoidasida</taxon>
        <taxon>Piroplasmida</taxon>
        <taxon>Theileriidae</taxon>
        <taxon>Theileria</taxon>
    </lineage>
</organism>